<evidence type="ECO:0000313" key="2">
    <source>
        <dbReference type="EMBL" id="EAP86238.1"/>
    </source>
</evidence>
<keyword evidence="3" id="KW-1185">Reference proteome</keyword>
<dbReference type="Proteomes" id="UP000002297">
    <property type="component" value="Chromosome"/>
</dbReference>
<evidence type="ECO:0000313" key="3">
    <source>
        <dbReference type="Proteomes" id="UP000002297"/>
    </source>
</evidence>
<sequence>MKILLIGEYSGFHNSLKKGLQQLGHTVVLVGDGDNYKNYPVDISTKPVWFSKYYIPRKFKNAIYTLFKIDLLKVEQGVRYQFLKSKFKNYDVVQLINSDALFTYPWLAKSVLQSIFKHNKSVVLSACGDDTHFVDWLLNNDKPYNLLTPLKHKKVTASAFKYTLKYTSKAYRSQYSYVVNNVDAIIPTDMDYLLSLKGNLKTTKLIPTPIDHNALEFPSELPTTPIHIFHGISNSNYIKKGNAYFEDALKSIKENYKDQVKITSTYSLPYNEYVRANNSAHIHLDQIYSYDQGYNALEAMAKGKVVFTGAERCFYEHYNLQEDVCINAKPDVTYLVEKLSELIENPKKIASIGYNAKLFVSKYHNLETVSKQYIEVYNSVKE</sequence>
<dbReference type="GeneID" id="89453624"/>
<reference evidence="2 3" key="1">
    <citation type="journal article" date="2010" name="J. Bacteriol.">
        <title>The complete genome sequence of Croceibacter atlanticus HTCC2559T.</title>
        <authorList>
            <person name="Oh H.M."/>
            <person name="Kang I."/>
            <person name="Ferriera S."/>
            <person name="Giovannoni S.J."/>
            <person name="Cho J.C."/>
        </authorList>
    </citation>
    <scope>NUCLEOTIDE SEQUENCE [LARGE SCALE GENOMIC DNA]</scope>
    <source>
        <strain evidence="3">ATCC BAA-628 / HTCC2559 / KCTC 12090</strain>
    </source>
</reference>
<dbReference type="Gene3D" id="3.40.50.2000">
    <property type="entry name" value="Glycogen Phosphorylase B"/>
    <property type="match status" value="1"/>
</dbReference>
<dbReference type="KEGG" id="cat:CA2559_09398"/>
<dbReference type="eggNOG" id="COG0438">
    <property type="taxonomic scope" value="Bacteria"/>
</dbReference>
<protein>
    <recommendedName>
        <fullName evidence="1">Spore protein YkvP/CgeB glycosyl transferase-like domain-containing protein</fullName>
    </recommendedName>
</protein>
<dbReference type="SUPFAM" id="SSF53756">
    <property type="entry name" value="UDP-Glycosyltransferase/glycogen phosphorylase"/>
    <property type="match status" value="1"/>
</dbReference>
<feature type="domain" description="Spore protein YkvP/CgeB glycosyl transferase-like" evidence="1">
    <location>
        <begin position="255"/>
        <end position="374"/>
    </location>
</feature>
<accession>A3U8V2</accession>
<dbReference type="EMBL" id="CP002046">
    <property type="protein sequence ID" value="EAP86238.1"/>
    <property type="molecule type" value="Genomic_DNA"/>
</dbReference>
<proteinExistence type="predicted"/>
<evidence type="ECO:0000259" key="1">
    <source>
        <dbReference type="Pfam" id="PF13524"/>
    </source>
</evidence>
<organism evidence="2 3">
    <name type="scientific">Croceibacter atlanticus (strain ATCC BAA-628 / JCM 21780 / CIP 108009 / IAM 15332 / KCTC 12090 / HTCC2559)</name>
    <dbReference type="NCBI Taxonomy" id="216432"/>
    <lineage>
        <taxon>Bacteria</taxon>
        <taxon>Pseudomonadati</taxon>
        <taxon>Bacteroidota</taxon>
        <taxon>Flavobacteriia</taxon>
        <taxon>Flavobacteriales</taxon>
        <taxon>Flavobacteriaceae</taxon>
        <taxon>Croceibacter</taxon>
    </lineage>
</organism>
<gene>
    <name evidence="2" type="ordered locus">CA2559_09398</name>
</gene>
<dbReference type="RefSeq" id="WP_013187623.1">
    <property type="nucleotide sequence ID" value="NC_014230.1"/>
</dbReference>
<dbReference type="Pfam" id="PF13524">
    <property type="entry name" value="Glyco_trans_1_2"/>
    <property type="match status" value="1"/>
</dbReference>
<dbReference type="OrthoDB" id="6638088at2"/>
<name>A3U8V2_CROAH</name>
<dbReference type="InterPro" id="IPR055259">
    <property type="entry name" value="YkvP/CgeB_Glyco_trans-like"/>
</dbReference>
<dbReference type="HOGENOM" id="CLU_055801_0_0_10"/>
<dbReference type="STRING" id="216432.CA2559_09398"/>
<dbReference type="AlphaFoldDB" id="A3U8V2"/>